<name>A0A812N9D8_SYMPI</name>
<sequence>AQKKADESQALLRIPEEAVASIFQVLTGLTNKDLAVSSEAKVSLRRLVYSLLSLPHREDLAWRFHLLASAILLMLQPPDPQLKRLMERLPAPEAALAPGGDGKDLGPLLTDLLREQLFPGHGGSAGRSLEKKR</sequence>
<proteinExistence type="predicted"/>
<dbReference type="EMBL" id="CAJNIZ010010158">
    <property type="protein sequence ID" value="CAE7295269.1"/>
    <property type="molecule type" value="Genomic_DNA"/>
</dbReference>
<keyword evidence="2" id="KW-1185">Reference proteome</keyword>
<comment type="caution">
    <text evidence="1">The sequence shown here is derived from an EMBL/GenBank/DDBJ whole genome shotgun (WGS) entry which is preliminary data.</text>
</comment>
<dbReference type="Proteomes" id="UP000649617">
    <property type="component" value="Unassembled WGS sequence"/>
</dbReference>
<organism evidence="1 2">
    <name type="scientific">Symbiodinium pilosum</name>
    <name type="common">Dinoflagellate</name>
    <dbReference type="NCBI Taxonomy" id="2952"/>
    <lineage>
        <taxon>Eukaryota</taxon>
        <taxon>Sar</taxon>
        <taxon>Alveolata</taxon>
        <taxon>Dinophyceae</taxon>
        <taxon>Suessiales</taxon>
        <taxon>Symbiodiniaceae</taxon>
        <taxon>Symbiodinium</taxon>
    </lineage>
</organism>
<dbReference type="AlphaFoldDB" id="A0A812N9D8"/>
<dbReference type="OrthoDB" id="10673642at2759"/>
<feature type="non-terminal residue" evidence="1">
    <location>
        <position position="133"/>
    </location>
</feature>
<accession>A0A812N9D8</accession>
<evidence type="ECO:0000313" key="2">
    <source>
        <dbReference type="Proteomes" id="UP000649617"/>
    </source>
</evidence>
<feature type="non-terminal residue" evidence="1">
    <location>
        <position position="1"/>
    </location>
</feature>
<protein>
    <submittedName>
        <fullName evidence="1">Ferredoxin protein</fullName>
    </submittedName>
</protein>
<evidence type="ECO:0000313" key="1">
    <source>
        <dbReference type="EMBL" id="CAE7295269.1"/>
    </source>
</evidence>
<reference evidence="1" key="1">
    <citation type="submission" date="2021-02" db="EMBL/GenBank/DDBJ databases">
        <authorList>
            <person name="Dougan E. K."/>
            <person name="Rhodes N."/>
            <person name="Thang M."/>
            <person name="Chan C."/>
        </authorList>
    </citation>
    <scope>NUCLEOTIDE SEQUENCE</scope>
</reference>
<gene>
    <name evidence="1" type="primary">Ferredoxin</name>
    <name evidence="1" type="ORF">SPIL2461_LOCUS6646</name>
</gene>